<protein>
    <submittedName>
        <fullName evidence="1">Uncharacterized protein</fullName>
    </submittedName>
</protein>
<proteinExistence type="predicted"/>
<evidence type="ECO:0000313" key="1">
    <source>
        <dbReference type="EMBL" id="KKL68271.1"/>
    </source>
</evidence>
<comment type="caution">
    <text evidence="1">The sequence shown here is derived from an EMBL/GenBank/DDBJ whole genome shotgun (WGS) entry which is preliminary data.</text>
</comment>
<gene>
    <name evidence="1" type="ORF">LCGC14_2126620</name>
</gene>
<name>A0A0F9EPW3_9ZZZZ</name>
<dbReference type="EMBL" id="LAZR01026581">
    <property type="protein sequence ID" value="KKL68271.1"/>
    <property type="molecule type" value="Genomic_DNA"/>
</dbReference>
<accession>A0A0F9EPW3</accession>
<organism evidence="1">
    <name type="scientific">marine sediment metagenome</name>
    <dbReference type="NCBI Taxonomy" id="412755"/>
    <lineage>
        <taxon>unclassified sequences</taxon>
        <taxon>metagenomes</taxon>
        <taxon>ecological metagenomes</taxon>
    </lineage>
</organism>
<reference evidence="1" key="1">
    <citation type="journal article" date="2015" name="Nature">
        <title>Complex archaea that bridge the gap between prokaryotes and eukaryotes.</title>
        <authorList>
            <person name="Spang A."/>
            <person name="Saw J.H."/>
            <person name="Jorgensen S.L."/>
            <person name="Zaremba-Niedzwiedzka K."/>
            <person name="Martijn J."/>
            <person name="Lind A.E."/>
            <person name="van Eijk R."/>
            <person name="Schleper C."/>
            <person name="Guy L."/>
            <person name="Ettema T.J."/>
        </authorList>
    </citation>
    <scope>NUCLEOTIDE SEQUENCE</scope>
</reference>
<sequence>MPQLAPVLDSIESVPEPLREFYVERDGKHHLDLSS</sequence>
<dbReference type="AlphaFoldDB" id="A0A0F9EPW3"/>
<feature type="non-terminal residue" evidence="1">
    <location>
        <position position="35"/>
    </location>
</feature>